<protein>
    <submittedName>
        <fullName evidence="4">NAD(P)-dependent dehydrogenase (Short-subunit alcohol dehydrogenase family)</fullName>
    </submittedName>
</protein>
<dbReference type="NCBIfam" id="NF005559">
    <property type="entry name" value="PRK07231.1"/>
    <property type="match status" value="1"/>
</dbReference>
<evidence type="ECO:0000313" key="5">
    <source>
        <dbReference type="Proteomes" id="UP000578449"/>
    </source>
</evidence>
<dbReference type="Gene3D" id="3.40.50.720">
    <property type="entry name" value="NAD(P)-binding Rossmann-like Domain"/>
    <property type="match status" value="1"/>
</dbReference>
<dbReference type="PANTHER" id="PTHR42760">
    <property type="entry name" value="SHORT-CHAIN DEHYDROGENASES/REDUCTASES FAMILY MEMBER"/>
    <property type="match status" value="1"/>
</dbReference>
<dbReference type="InterPro" id="IPR002347">
    <property type="entry name" value="SDR_fam"/>
</dbReference>
<sequence>MNRFTGRTALVTGGARGIGRAVALRLAQEGANVAVSDISEEAASATAKEIWEETGAPAVGLSHDVRDEERTRAIPSLVAEGLGAPPDVVVCNAGIQRREDVLTLSRSGWQEMMDVHAMGSLFTMQAAARVMVPLGRGSIVLVSSAAVLQGSRSAAHYAAAKSAMLSLVKSFGATLAPDGIRVNAVAPGMVDTELLARSNNELAELEGVPVEEVIRKRVGQIPLRRMATPEDVAGAVAYLASDDAAYVTGECIYVTGGGLMF</sequence>
<proteinExistence type="inferred from homology"/>
<dbReference type="PANTHER" id="PTHR42760:SF133">
    <property type="entry name" value="3-OXOACYL-[ACYL-CARRIER-PROTEIN] REDUCTASE"/>
    <property type="match status" value="1"/>
</dbReference>
<dbReference type="PRINTS" id="PR00080">
    <property type="entry name" value="SDRFAMILY"/>
</dbReference>
<feature type="domain" description="Ketoreductase" evidence="3">
    <location>
        <begin position="7"/>
        <end position="188"/>
    </location>
</feature>
<dbReference type="RefSeq" id="WP_185055331.1">
    <property type="nucleotide sequence ID" value="NZ_BAABIX010000019.1"/>
</dbReference>
<organism evidence="4 5">
    <name type="scientific">Thermocatellispora tengchongensis</name>
    <dbReference type="NCBI Taxonomy" id="1073253"/>
    <lineage>
        <taxon>Bacteria</taxon>
        <taxon>Bacillati</taxon>
        <taxon>Actinomycetota</taxon>
        <taxon>Actinomycetes</taxon>
        <taxon>Streptosporangiales</taxon>
        <taxon>Streptosporangiaceae</taxon>
        <taxon>Thermocatellispora</taxon>
    </lineage>
</organism>
<keyword evidence="5" id="KW-1185">Reference proteome</keyword>
<evidence type="ECO:0000313" key="4">
    <source>
        <dbReference type="EMBL" id="MBB5138461.1"/>
    </source>
</evidence>
<dbReference type="InterPro" id="IPR057326">
    <property type="entry name" value="KR_dom"/>
</dbReference>
<dbReference type="SUPFAM" id="SSF51735">
    <property type="entry name" value="NAD(P)-binding Rossmann-fold domains"/>
    <property type="match status" value="1"/>
</dbReference>
<dbReference type="Pfam" id="PF13561">
    <property type="entry name" value="adh_short_C2"/>
    <property type="match status" value="1"/>
</dbReference>
<dbReference type="AlphaFoldDB" id="A0A840PKZ3"/>
<gene>
    <name evidence="4" type="ORF">HNP84_008215</name>
</gene>
<comment type="caution">
    <text evidence="4">The sequence shown here is derived from an EMBL/GenBank/DDBJ whole genome shotgun (WGS) entry which is preliminary data.</text>
</comment>
<accession>A0A840PKZ3</accession>
<evidence type="ECO:0000256" key="2">
    <source>
        <dbReference type="ARBA" id="ARBA00023002"/>
    </source>
</evidence>
<reference evidence="4 5" key="1">
    <citation type="submission" date="2020-08" db="EMBL/GenBank/DDBJ databases">
        <title>Genomic Encyclopedia of Type Strains, Phase IV (KMG-IV): sequencing the most valuable type-strain genomes for metagenomic binning, comparative biology and taxonomic classification.</title>
        <authorList>
            <person name="Goeker M."/>
        </authorList>
    </citation>
    <scope>NUCLEOTIDE SEQUENCE [LARGE SCALE GENOMIC DNA]</scope>
    <source>
        <strain evidence="4 5">DSM 45615</strain>
    </source>
</reference>
<evidence type="ECO:0000259" key="3">
    <source>
        <dbReference type="SMART" id="SM00822"/>
    </source>
</evidence>
<name>A0A840PKZ3_9ACTN</name>
<dbReference type="PROSITE" id="PS00061">
    <property type="entry name" value="ADH_SHORT"/>
    <property type="match status" value="1"/>
</dbReference>
<dbReference type="Proteomes" id="UP000578449">
    <property type="component" value="Unassembled WGS sequence"/>
</dbReference>
<dbReference type="InterPro" id="IPR036291">
    <property type="entry name" value="NAD(P)-bd_dom_sf"/>
</dbReference>
<dbReference type="GO" id="GO:0016616">
    <property type="term" value="F:oxidoreductase activity, acting on the CH-OH group of donors, NAD or NADP as acceptor"/>
    <property type="evidence" value="ECO:0007669"/>
    <property type="project" value="TreeGrafter"/>
</dbReference>
<keyword evidence="2" id="KW-0560">Oxidoreductase</keyword>
<evidence type="ECO:0000256" key="1">
    <source>
        <dbReference type="ARBA" id="ARBA00006484"/>
    </source>
</evidence>
<dbReference type="FunFam" id="3.40.50.720:FF:000084">
    <property type="entry name" value="Short-chain dehydrogenase reductase"/>
    <property type="match status" value="1"/>
</dbReference>
<dbReference type="InterPro" id="IPR020904">
    <property type="entry name" value="Sc_DH/Rdtase_CS"/>
</dbReference>
<dbReference type="SMART" id="SM00822">
    <property type="entry name" value="PKS_KR"/>
    <property type="match status" value="1"/>
</dbReference>
<comment type="similarity">
    <text evidence="1">Belongs to the short-chain dehydrogenases/reductases (SDR) family.</text>
</comment>
<dbReference type="EMBL" id="JACHGN010000023">
    <property type="protein sequence ID" value="MBB5138461.1"/>
    <property type="molecule type" value="Genomic_DNA"/>
</dbReference>
<dbReference type="PRINTS" id="PR00081">
    <property type="entry name" value="GDHRDH"/>
</dbReference>